<evidence type="ECO:0000259" key="13">
    <source>
        <dbReference type="Pfam" id="PF00263"/>
    </source>
</evidence>
<evidence type="ECO:0000256" key="8">
    <source>
        <dbReference type="ARBA" id="ARBA00023136"/>
    </source>
</evidence>
<feature type="domain" description="GspD-like N0" evidence="15">
    <location>
        <begin position="88"/>
        <end position="157"/>
    </location>
</feature>
<feature type="domain" description="NolW-like" evidence="14">
    <location>
        <begin position="185"/>
        <end position="245"/>
    </location>
</feature>
<evidence type="ECO:0000256" key="3">
    <source>
        <dbReference type="ARBA" id="ARBA00022448"/>
    </source>
</evidence>
<sequence length="875" mass="91196">MRIRLALPILLTSASIMISGLGLAIGGQTAGAQERPPVTSPRPRVTPPEAPPAEGGGTGGASKIQPFETGLEESEVRPTPPGARVSFNLEDADLPDLVRLIARITGKRFILPSKGRSIKATIYSPTDVTAAEAYQAFLSILTLNGLMLEPAGRYLKIVESSATPQKVLQVYQDGQTTPADDRYVTRMVRVENVSAEDVATLLSRFKTEAGDITAYAPTNTLIITDTGANIRRMLGILTEIDIPRTGEQIWIEPVHYAPAAEMAETLQQIFPTEGEGSGGGATKRAAAPTPRAGRAPVTREGAAEGGGEGAATVGSRTGESRVTSIIPEERSNQLIIVATERAYLRILEVLRVLDQPVEGEGGVHIYRLQYADSEVMAEVLSGLIEGGGGGGGGAGEGKAPRRAAAEGGGGAGAVAGLSGAEISITAHKDTNSLLITATAQDYASLRRVIDRLDVVPRQVFIEAVVMELSISRTTKLGLSYHGGLPEPELEVGGVEGQGLSVLGFGAASSIGFPASALAGDTLTGLALGVRGPSFTVPGVGISVPSFGVVLNALATSSDVDVLATPHLIAMDNTEAEINVGANVPLQTSGIPFGGAGGLGALGGLTGAGATGQAAGGLGALAGLAGGLGGGLGGGLARQSVGTIIRVTPHINDAGEIRMEIEEEISEAGEALPGNLGAIPIQQRIAKTQVLVRDQQTVVIGGLMRDRISTTETKIPILGDIPIIGALFRQTSRQTQKTNLLLFLTPYVIRTPDDLRAIFERKMRERQEFIDRYFVFGDHDYDPPLDYSRTRGLLGEIFMELDALDEERALAEELRSRPPPEHRPRAPLGAAEFDSGTSGGVVIIGPEGESAPAEVQVTPPEPSPSTDTVEVTPPQQ</sequence>
<dbReference type="Pfam" id="PF21305">
    <property type="entry name" value="type_II_gspD_N0"/>
    <property type="match status" value="1"/>
</dbReference>
<dbReference type="EMBL" id="CP011125">
    <property type="protein sequence ID" value="AKF03913.1"/>
    <property type="molecule type" value="Genomic_DNA"/>
</dbReference>
<feature type="compositionally biased region" description="Polar residues" evidence="11">
    <location>
        <begin position="863"/>
        <end position="875"/>
    </location>
</feature>
<dbReference type="InterPro" id="IPR050810">
    <property type="entry name" value="Bact_Secretion_Sys_Channel"/>
</dbReference>
<feature type="region of interest" description="Disordered" evidence="11">
    <location>
        <begin position="29"/>
        <end position="84"/>
    </location>
</feature>
<dbReference type="InterPro" id="IPR038591">
    <property type="entry name" value="NolW-like_sf"/>
</dbReference>
<dbReference type="OrthoDB" id="9775455at2"/>
<dbReference type="Proteomes" id="UP000034883">
    <property type="component" value="Chromosome"/>
</dbReference>
<dbReference type="Pfam" id="PF03958">
    <property type="entry name" value="Secretin_N"/>
    <property type="match status" value="3"/>
</dbReference>
<evidence type="ECO:0000256" key="2">
    <source>
        <dbReference type="ARBA" id="ARBA00006980"/>
    </source>
</evidence>
<keyword evidence="9" id="KW-0998">Cell outer membrane</keyword>
<dbReference type="InterPro" id="IPR005644">
    <property type="entry name" value="NolW-like"/>
</dbReference>
<keyword evidence="6 12" id="KW-0732">Signal</keyword>
<dbReference type="Gene3D" id="3.30.1370.120">
    <property type="match status" value="3"/>
</dbReference>
<organism evidence="16 17">
    <name type="scientific">Sandaracinus amylolyticus</name>
    <dbReference type="NCBI Taxonomy" id="927083"/>
    <lineage>
        <taxon>Bacteria</taxon>
        <taxon>Pseudomonadati</taxon>
        <taxon>Myxococcota</taxon>
        <taxon>Polyangia</taxon>
        <taxon>Polyangiales</taxon>
        <taxon>Sandaracinaceae</taxon>
        <taxon>Sandaracinus</taxon>
    </lineage>
</organism>
<feature type="domain" description="Type II/III secretion system secretin-like" evidence="13">
    <location>
        <begin position="636"/>
        <end position="749"/>
    </location>
</feature>
<evidence type="ECO:0000256" key="12">
    <source>
        <dbReference type="SAM" id="SignalP"/>
    </source>
</evidence>
<feature type="compositionally biased region" description="Low complexity" evidence="11">
    <location>
        <begin position="282"/>
        <end position="300"/>
    </location>
</feature>
<dbReference type="GO" id="GO:0015628">
    <property type="term" value="P:protein secretion by the type II secretion system"/>
    <property type="evidence" value="ECO:0007669"/>
    <property type="project" value="InterPro"/>
</dbReference>
<evidence type="ECO:0000256" key="10">
    <source>
        <dbReference type="RuleBase" id="RU004004"/>
    </source>
</evidence>
<dbReference type="PRINTS" id="PR00811">
    <property type="entry name" value="BCTERIALGSPD"/>
</dbReference>
<feature type="domain" description="NolW-like" evidence="14">
    <location>
        <begin position="363"/>
        <end position="458"/>
    </location>
</feature>
<keyword evidence="7" id="KW-0653">Protein transport</keyword>
<feature type="compositionally biased region" description="Basic and acidic residues" evidence="11">
    <location>
        <begin position="811"/>
        <end position="823"/>
    </location>
</feature>
<proteinExistence type="inferred from homology"/>
<feature type="compositionally biased region" description="Polar residues" evidence="11">
    <location>
        <begin position="314"/>
        <end position="323"/>
    </location>
</feature>
<reference evidence="16 17" key="1">
    <citation type="submission" date="2015-03" db="EMBL/GenBank/DDBJ databases">
        <title>Genome assembly of Sandaracinus amylolyticus DSM 53668.</title>
        <authorList>
            <person name="Sharma G."/>
            <person name="Subramanian S."/>
        </authorList>
    </citation>
    <scope>NUCLEOTIDE SEQUENCE [LARGE SCALE GENOMIC DNA]</scope>
    <source>
        <strain evidence="16 17">DSM 53668</strain>
    </source>
</reference>
<dbReference type="InterPro" id="IPR049371">
    <property type="entry name" value="GspD-like_N0"/>
</dbReference>
<evidence type="ECO:0000256" key="4">
    <source>
        <dbReference type="ARBA" id="ARBA00022452"/>
    </source>
</evidence>
<comment type="similarity">
    <text evidence="2">Belongs to the bacterial secretin family. GSP D subfamily.</text>
</comment>
<gene>
    <name evidence="16" type="ORF">DB32_001062</name>
</gene>
<keyword evidence="8" id="KW-0472">Membrane</keyword>
<dbReference type="InterPro" id="IPR013356">
    <property type="entry name" value="T2SS_GspD"/>
</dbReference>
<accession>A0A0F6YFN5</accession>
<feature type="region of interest" description="Disordered" evidence="11">
    <location>
        <begin position="271"/>
        <end position="324"/>
    </location>
</feature>
<evidence type="ECO:0000256" key="5">
    <source>
        <dbReference type="ARBA" id="ARBA00022692"/>
    </source>
</evidence>
<feature type="chain" id="PRO_5002512885" evidence="12">
    <location>
        <begin position="25"/>
        <end position="875"/>
    </location>
</feature>
<keyword evidence="17" id="KW-1185">Reference proteome</keyword>
<dbReference type="PANTHER" id="PTHR30332:SF24">
    <property type="entry name" value="SECRETIN GSPD-RELATED"/>
    <property type="match status" value="1"/>
</dbReference>
<protein>
    <submittedName>
        <fullName evidence="16">General secretion pathway protein D</fullName>
    </submittedName>
</protein>
<dbReference type="KEGG" id="samy:DB32_001062"/>
<dbReference type="GO" id="GO:0015627">
    <property type="term" value="C:type II protein secretion system complex"/>
    <property type="evidence" value="ECO:0007669"/>
    <property type="project" value="InterPro"/>
</dbReference>
<evidence type="ECO:0000259" key="14">
    <source>
        <dbReference type="Pfam" id="PF03958"/>
    </source>
</evidence>
<evidence type="ECO:0000256" key="11">
    <source>
        <dbReference type="SAM" id="MobiDB-lite"/>
    </source>
</evidence>
<dbReference type="STRING" id="927083.DB32_001062"/>
<evidence type="ECO:0000256" key="9">
    <source>
        <dbReference type="ARBA" id="ARBA00023237"/>
    </source>
</evidence>
<name>A0A0F6YFN5_9BACT</name>
<feature type="compositionally biased region" description="Pro residues" evidence="11">
    <location>
        <begin position="38"/>
        <end position="51"/>
    </location>
</feature>
<keyword evidence="5" id="KW-0812">Transmembrane</keyword>
<feature type="domain" description="NolW-like" evidence="14">
    <location>
        <begin position="253"/>
        <end position="358"/>
    </location>
</feature>
<dbReference type="InterPro" id="IPR001775">
    <property type="entry name" value="GspD/PilQ"/>
</dbReference>
<dbReference type="Pfam" id="PF00263">
    <property type="entry name" value="Secretin"/>
    <property type="match status" value="1"/>
</dbReference>
<evidence type="ECO:0000256" key="7">
    <source>
        <dbReference type="ARBA" id="ARBA00022927"/>
    </source>
</evidence>
<evidence type="ECO:0000259" key="15">
    <source>
        <dbReference type="Pfam" id="PF21305"/>
    </source>
</evidence>
<dbReference type="GO" id="GO:0009279">
    <property type="term" value="C:cell outer membrane"/>
    <property type="evidence" value="ECO:0007669"/>
    <property type="project" value="UniProtKB-SubCell"/>
</dbReference>
<dbReference type="RefSeq" id="WP_075097453.1">
    <property type="nucleotide sequence ID" value="NZ_CP011125.1"/>
</dbReference>
<dbReference type="InterPro" id="IPR004846">
    <property type="entry name" value="T2SS/T3SS_dom"/>
</dbReference>
<comment type="subcellular location">
    <subcellularLocation>
        <location evidence="1 10">Cell outer membrane</location>
    </subcellularLocation>
</comment>
<dbReference type="NCBIfam" id="TIGR02517">
    <property type="entry name" value="type_II_gspD"/>
    <property type="match status" value="1"/>
</dbReference>
<dbReference type="AlphaFoldDB" id="A0A0F6YFN5"/>
<evidence type="ECO:0000256" key="6">
    <source>
        <dbReference type="ARBA" id="ARBA00022729"/>
    </source>
</evidence>
<evidence type="ECO:0000313" key="16">
    <source>
        <dbReference type="EMBL" id="AKF03913.1"/>
    </source>
</evidence>
<evidence type="ECO:0000313" key="17">
    <source>
        <dbReference type="Proteomes" id="UP000034883"/>
    </source>
</evidence>
<keyword evidence="4" id="KW-1134">Transmembrane beta strand</keyword>
<evidence type="ECO:0000256" key="1">
    <source>
        <dbReference type="ARBA" id="ARBA00004442"/>
    </source>
</evidence>
<dbReference type="PANTHER" id="PTHR30332">
    <property type="entry name" value="PROBABLE GENERAL SECRETION PATHWAY PROTEIN D"/>
    <property type="match status" value="1"/>
</dbReference>
<feature type="signal peptide" evidence="12">
    <location>
        <begin position="1"/>
        <end position="24"/>
    </location>
</feature>
<keyword evidence="3 10" id="KW-0813">Transport</keyword>
<feature type="region of interest" description="Disordered" evidence="11">
    <location>
        <begin position="811"/>
        <end position="875"/>
    </location>
</feature>